<reference evidence="1" key="1">
    <citation type="submission" date="2018-05" db="EMBL/GenBank/DDBJ databases">
        <title>Draft genome of Mucuna pruriens seed.</title>
        <authorList>
            <person name="Nnadi N.E."/>
            <person name="Vos R."/>
            <person name="Hasami M.H."/>
            <person name="Devisetty U.K."/>
            <person name="Aguiy J.C."/>
        </authorList>
    </citation>
    <scope>NUCLEOTIDE SEQUENCE [LARGE SCALE GENOMIC DNA]</scope>
    <source>
        <strain evidence="1">JCA_2017</strain>
    </source>
</reference>
<dbReference type="Gene3D" id="2.40.70.10">
    <property type="entry name" value="Acid Proteases"/>
    <property type="match status" value="1"/>
</dbReference>
<organism evidence="1 2">
    <name type="scientific">Mucuna pruriens</name>
    <name type="common">Velvet bean</name>
    <name type="synonym">Dolichos pruriens</name>
    <dbReference type="NCBI Taxonomy" id="157652"/>
    <lineage>
        <taxon>Eukaryota</taxon>
        <taxon>Viridiplantae</taxon>
        <taxon>Streptophyta</taxon>
        <taxon>Embryophyta</taxon>
        <taxon>Tracheophyta</taxon>
        <taxon>Spermatophyta</taxon>
        <taxon>Magnoliopsida</taxon>
        <taxon>eudicotyledons</taxon>
        <taxon>Gunneridae</taxon>
        <taxon>Pentapetalae</taxon>
        <taxon>rosids</taxon>
        <taxon>fabids</taxon>
        <taxon>Fabales</taxon>
        <taxon>Fabaceae</taxon>
        <taxon>Papilionoideae</taxon>
        <taxon>50 kb inversion clade</taxon>
        <taxon>NPAAA clade</taxon>
        <taxon>indigoferoid/millettioid clade</taxon>
        <taxon>Phaseoleae</taxon>
        <taxon>Mucuna</taxon>
    </lineage>
</organism>
<keyword evidence="2" id="KW-1185">Reference proteome</keyword>
<name>A0A371FRI0_MUCPR</name>
<dbReference type="Proteomes" id="UP000257109">
    <property type="component" value="Unassembled WGS sequence"/>
</dbReference>
<evidence type="ECO:0000313" key="2">
    <source>
        <dbReference type="Proteomes" id="UP000257109"/>
    </source>
</evidence>
<dbReference type="PANTHER" id="PTHR33067">
    <property type="entry name" value="RNA-DIRECTED DNA POLYMERASE-RELATED"/>
    <property type="match status" value="1"/>
</dbReference>
<comment type="caution">
    <text evidence="1">The sequence shown here is derived from an EMBL/GenBank/DDBJ whole genome shotgun (WGS) entry which is preliminary data.</text>
</comment>
<dbReference type="EMBL" id="QJKJ01008072">
    <property type="protein sequence ID" value="RDX80881.1"/>
    <property type="molecule type" value="Genomic_DNA"/>
</dbReference>
<protein>
    <submittedName>
        <fullName evidence="1">Uncharacterized protein</fullName>
    </submittedName>
</protein>
<feature type="non-terminal residue" evidence="1">
    <location>
        <position position="185"/>
    </location>
</feature>
<dbReference type="AlphaFoldDB" id="A0A371FRI0"/>
<sequence length="185" mass="21132">MPSSIYKSLRLGALEPTGIVIQLASRSIAHLLGILEDMLVQVSDMNFQADFYVLDMKNELSSKEPTLILGRPFLKIARTKIDMHARTLFMEFGDNRVEYTIFKAMKHPKKNHLVFYLDVIDQLGSRAVDIASVVEMLESVNSSRSLAELLSIETESIWSRQRLTRLRFGRLQTSRNRVGLTPFQT</sequence>
<dbReference type="OrthoDB" id="1934381at2759"/>
<accession>A0A371FRI0</accession>
<evidence type="ECO:0000313" key="1">
    <source>
        <dbReference type="EMBL" id="RDX80881.1"/>
    </source>
</evidence>
<gene>
    <name evidence="1" type="ORF">CR513_38504</name>
</gene>
<dbReference type="InterPro" id="IPR021109">
    <property type="entry name" value="Peptidase_aspartic_dom_sf"/>
</dbReference>
<proteinExistence type="predicted"/>
<dbReference type="CDD" id="cd00303">
    <property type="entry name" value="retropepsin_like"/>
    <property type="match status" value="1"/>
</dbReference>
<dbReference type="PANTHER" id="PTHR33067:SF15">
    <property type="entry name" value="RNA-DIRECTED DNA POLYMERASE"/>
    <property type="match status" value="1"/>
</dbReference>